<dbReference type="AlphaFoldDB" id="A0AAW1N2C3"/>
<dbReference type="Proteomes" id="UP001458880">
    <property type="component" value="Unassembled WGS sequence"/>
</dbReference>
<proteinExistence type="predicted"/>
<accession>A0AAW1N2C3</accession>
<gene>
    <name evidence="1" type="ORF">QE152_g1702</name>
</gene>
<organism evidence="1 2">
    <name type="scientific">Popillia japonica</name>
    <name type="common">Japanese beetle</name>
    <dbReference type="NCBI Taxonomy" id="7064"/>
    <lineage>
        <taxon>Eukaryota</taxon>
        <taxon>Metazoa</taxon>
        <taxon>Ecdysozoa</taxon>
        <taxon>Arthropoda</taxon>
        <taxon>Hexapoda</taxon>
        <taxon>Insecta</taxon>
        <taxon>Pterygota</taxon>
        <taxon>Neoptera</taxon>
        <taxon>Endopterygota</taxon>
        <taxon>Coleoptera</taxon>
        <taxon>Polyphaga</taxon>
        <taxon>Scarabaeiformia</taxon>
        <taxon>Scarabaeidae</taxon>
        <taxon>Rutelinae</taxon>
        <taxon>Popillia</taxon>
    </lineage>
</organism>
<reference evidence="1 2" key="1">
    <citation type="journal article" date="2024" name="BMC Genomics">
        <title>De novo assembly and annotation of Popillia japonica's genome with initial clues to its potential as an invasive pest.</title>
        <authorList>
            <person name="Cucini C."/>
            <person name="Boschi S."/>
            <person name="Funari R."/>
            <person name="Cardaioli E."/>
            <person name="Iannotti N."/>
            <person name="Marturano G."/>
            <person name="Paoli F."/>
            <person name="Bruttini M."/>
            <person name="Carapelli A."/>
            <person name="Frati F."/>
            <person name="Nardi F."/>
        </authorList>
    </citation>
    <scope>NUCLEOTIDE SEQUENCE [LARGE SCALE GENOMIC DNA]</scope>
    <source>
        <strain evidence="1">DMR45628</strain>
    </source>
</reference>
<comment type="caution">
    <text evidence="1">The sequence shown here is derived from an EMBL/GenBank/DDBJ whole genome shotgun (WGS) entry which is preliminary data.</text>
</comment>
<protein>
    <submittedName>
        <fullName evidence="1">Uncharacterized protein</fullName>
    </submittedName>
</protein>
<evidence type="ECO:0000313" key="1">
    <source>
        <dbReference type="EMBL" id="KAK9754156.1"/>
    </source>
</evidence>
<evidence type="ECO:0000313" key="2">
    <source>
        <dbReference type="Proteomes" id="UP001458880"/>
    </source>
</evidence>
<name>A0AAW1N2C3_POPJA</name>
<keyword evidence="2" id="KW-1185">Reference proteome</keyword>
<sequence length="107" mass="11868">MRRGKRYLRYLPAYPSIMRVIHPTCVWQRALRESRSAGGKWLRGSKSIQCPHLRGSVTDLSCSLSVSIAGGVLPRDIFATHVEKGRNRIASESIGTSCTILSRSIVV</sequence>
<dbReference type="EMBL" id="JASPKY010000009">
    <property type="protein sequence ID" value="KAK9754156.1"/>
    <property type="molecule type" value="Genomic_DNA"/>
</dbReference>